<protein>
    <submittedName>
        <fullName evidence="3">Uncharacterized protein</fullName>
    </submittedName>
</protein>
<name>I5ARP6_EUBC6</name>
<dbReference type="AlphaFoldDB" id="I5ARP6"/>
<accession>I5ARP6</accession>
<organism evidence="3 4">
    <name type="scientific">Eubacterium cellulosolvens (strain ATCC 43171 / JCM 9499 / 6)</name>
    <name type="common">Cillobacterium cellulosolvens</name>
    <dbReference type="NCBI Taxonomy" id="633697"/>
    <lineage>
        <taxon>Bacteria</taxon>
        <taxon>Bacillati</taxon>
        <taxon>Bacillota</taxon>
        <taxon>Clostridia</taxon>
        <taxon>Eubacteriales</taxon>
        <taxon>Eubacteriaceae</taxon>
        <taxon>Eubacterium</taxon>
    </lineage>
</organism>
<keyword evidence="2" id="KW-0812">Transmembrane</keyword>
<keyword evidence="2" id="KW-0472">Membrane</keyword>
<gene>
    <name evidence="3" type="ORF">EubceDRAFT1_0630</name>
</gene>
<evidence type="ECO:0000256" key="1">
    <source>
        <dbReference type="SAM" id="MobiDB-lite"/>
    </source>
</evidence>
<feature type="transmembrane region" description="Helical" evidence="2">
    <location>
        <begin position="50"/>
        <end position="74"/>
    </location>
</feature>
<evidence type="ECO:0000313" key="3">
    <source>
        <dbReference type="EMBL" id="EIM56469.1"/>
    </source>
</evidence>
<proteinExistence type="predicted"/>
<dbReference type="STRING" id="633697.EubceDRAFT1_0630"/>
<keyword evidence="2" id="KW-1133">Transmembrane helix</keyword>
<dbReference type="Proteomes" id="UP000005753">
    <property type="component" value="Chromosome"/>
</dbReference>
<sequence length="138" mass="15314">MDENYTVEQKNEADENDTGTGVSVLLKIVSIFGSLISLIGFFIVCAEISVWVGIASLFGSAFLWLLMYASGTVIDILMETKKIQEDINRKLDGYIPTKEKSTDKQVEIVGESSESAIDRKQDKGQVFTQDDINDLPEI</sequence>
<dbReference type="EMBL" id="CM001487">
    <property type="protein sequence ID" value="EIM56469.1"/>
    <property type="molecule type" value="Genomic_DNA"/>
</dbReference>
<feature type="transmembrane region" description="Helical" evidence="2">
    <location>
        <begin position="24"/>
        <end position="44"/>
    </location>
</feature>
<dbReference type="HOGENOM" id="CLU_1852160_0_0_9"/>
<reference evidence="3 4" key="2">
    <citation type="submission" date="2012-02" db="EMBL/GenBank/DDBJ databases">
        <title>Improved High-Quality Draft sequence of Eubacterium cellulosolvens 6.</title>
        <authorList>
            <consortium name="US DOE Joint Genome Institute"/>
            <person name="Lucas S."/>
            <person name="Han J."/>
            <person name="Lapidus A."/>
            <person name="Cheng J.-F."/>
            <person name="Goodwin L."/>
            <person name="Pitluck S."/>
            <person name="Peters L."/>
            <person name="Mikhailova N."/>
            <person name="Gu W."/>
            <person name="Detter J.C."/>
            <person name="Han C."/>
            <person name="Tapia R."/>
            <person name="Land M."/>
            <person name="Hauser L."/>
            <person name="Kyrpides N."/>
            <person name="Ivanova N."/>
            <person name="Pagani I."/>
            <person name="Johnson E."/>
            <person name="Mukhopadhyay B."/>
            <person name="Anderson I."/>
            <person name="Woyke T."/>
        </authorList>
    </citation>
    <scope>NUCLEOTIDE SEQUENCE [LARGE SCALE GENOMIC DNA]</scope>
    <source>
        <strain evidence="3 4">6</strain>
    </source>
</reference>
<evidence type="ECO:0000313" key="4">
    <source>
        <dbReference type="Proteomes" id="UP000005753"/>
    </source>
</evidence>
<feature type="region of interest" description="Disordered" evidence="1">
    <location>
        <begin position="113"/>
        <end position="138"/>
    </location>
</feature>
<evidence type="ECO:0000256" key="2">
    <source>
        <dbReference type="SAM" id="Phobius"/>
    </source>
</evidence>
<keyword evidence="4" id="KW-1185">Reference proteome</keyword>
<reference evidence="3 4" key="1">
    <citation type="submission" date="2010-08" db="EMBL/GenBank/DDBJ databases">
        <authorList>
            <consortium name="US DOE Joint Genome Institute (JGI-PGF)"/>
            <person name="Lucas S."/>
            <person name="Copeland A."/>
            <person name="Lapidus A."/>
            <person name="Cheng J.-F."/>
            <person name="Bruce D."/>
            <person name="Goodwin L."/>
            <person name="Pitluck S."/>
            <person name="Land M.L."/>
            <person name="Hauser L."/>
            <person name="Chang Y.-J."/>
            <person name="Anderson I.J."/>
            <person name="Johnson E."/>
            <person name="Mulhopadhyay B."/>
            <person name="Kyrpides N."/>
            <person name="Woyke T.J."/>
        </authorList>
    </citation>
    <scope>NUCLEOTIDE SEQUENCE [LARGE SCALE GENOMIC DNA]</scope>
    <source>
        <strain evidence="3 4">6</strain>
    </source>
</reference>